<comment type="similarity">
    <text evidence="2">Belongs to the metallo-beta-lactamase superfamily.</text>
</comment>
<dbReference type="GO" id="GO:0046872">
    <property type="term" value="F:metal ion binding"/>
    <property type="evidence" value="ECO:0007669"/>
    <property type="project" value="UniProtKB-KW"/>
</dbReference>
<dbReference type="PANTHER" id="PTHR42978">
    <property type="entry name" value="QUORUM-QUENCHING LACTONASE YTNP-RELATED-RELATED"/>
    <property type="match status" value="1"/>
</dbReference>
<dbReference type="OrthoDB" id="3196337at2"/>
<gene>
    <name evidence="7" type="ORF">D0Z08_27980</name>
</gene>
<evidence type="ECO:0000256" key="3">
    <source>
        <dbReference type="ARBA" id="ARBA00022723"/>
    </source>
</evidence>
<keyword evidence="4" id="KW-0378">Hydrolase</keyword>
<sequence>MAALPGAAFTQQPKHQGNTDLGLIGATTELTVTQPCPSFLIEHDRGLVLFDTGFDPRSLDDMSGFYSDIGKVLPMEGSRELGIDRQLEGLGYTPSDVTYVVQSHLHFDHAGGMYLFKDSTFLMGAGEMAFALQAHDKPAHGFFRVEDILPTRHYDWIETAHDFDLFGDGSVVLLSCPGHTPGSLALFVRLPSQNIILSGDVCHFPLELEMGVIQTAFDSPAAATASVRRLRMISKAWDAKVWIQHEQAHWDAWPHAPEYID</sequence>
<reference evidence="7 8" key="1">
    <citation type="submission" date="2018-09" db="EMBL/GenBank/DDBJ databases">
        <title>Genome sequencing of Nocardioides immobilis CCTCC AB 2017083 for comparison to Nocardioides silvaticus.</title>
        <authorList>
            <person name="Li C."/>
            <person name="Wang G."/>
        </authorList>
    </citation>
    <scope>NUCLEOTIDE SEQUENCE [LARGE SCALE GENOMIC DNA]</scope>
    <source>
        <strain evidence="7 8">CCTCC AB 2017083</strain>
    </source>
</reference>
<evidence type="ECO:0000313" key="8">
    <source>
        <dbReference type="Proteomes" id="UP000283644"/>
    </source>
</evidence>
<dbReference type="GO" id="GO:0016787">
    <property type="term" value="F:hydrolase activity"/>
    <property type="evidence" value="ECO:0007669"/>
    <property type="project" value="UniProtKB-KW"/>
</dbReference>
<dbReference type="InterPro" id="IPR036866">
    <property type="entry name" value="RibonucZ/Hydroxyglut_hydro"/>
</dbReference>
<keyword evidence="5" id="KW-0862">Zinc</keyword>
<name>A0A417XTV3_9ACTN</name>
<evidence type="ECO:0000259" key="6">
    <source>
        <dbReference type="SMART" id="SM00849"/>
    </source>
</evidence>
<evidence type="ECO:0000256" key="1">
    <source>
        <dbReference type="ARBA" id="ARBA00001947"/>
    </source>
</evidence>
<protein>
    <submittedName>
        <fullName evidence="7">N-acyl homoserine lactonase family protein</fullName>
    </submittedName>
</protein>
<accession>A0A417XTV3</accession>
<dbReference type="InterPro" id="IPR051013">
    <property type="entry name" value="MBL_superfamily_lactonases"/>
</dbReference>
<keyword evidence="3" id="KW-0479">Metal-binding</keyword>
<keyword evidence="8" id="KW-1185">Reference proteome</keyword>
<dbReference type="Pfam" id="PF00753">
    <property type="entry name" value="Lactamase_B"/>
    <property type="match status" value="1"/>
</dbReference>
<comment type="caution">
    <text evidence="7">The sequence shown here is derived from an EMBL/GenBank/DDBJ whole genome shotgun (WGS) entry which is preliminary data.</text>
</comment>
<proteinExistence type="inferred from homology"/>
<dbReference type="EMBL" id="QXGH01000040">
    <property type="protein sequence ID" value="RHW23783.1"/>
    <property type="molecule type" value="Genomic_DNA"/>
</dbReference>
<feature type="domain" description="Metallo-beta-lactamase" evidence="6">
    <location>
        <begin position="35"/>
        <end position="245"/>
    </location>
</feature>
<evidence type="ECO:0000256" key="4">
    <source>
        <dbReference type="ARBA" id="ARBA00022801"/>
    </source>
</evidence>
<comment type="cofactor">
    <cofactor evidence="1">
        <name>Zn(2+)</name>
        <dbReference type="ChEBI" id="CHEBI:29105"/>
    </cofactor>
</comment>
<organism evidence="7 8">
    <name type="scientific">Nocardioides immobilis</name>
    <dbReference type="NCBI Taxonomy" id="2049295"/>
    <lineage>
        <taxon>Bacteria</taxon>
        <taxon>Bacillati</taxon>
        <taxon>Actinomycetota</taxon>
        <taxon>Actinomycetes</taxon>
        <taxon>Propionibacteriales</taxon>
        <taxon>Nocardioidaceae</taxon>
        <taxon>Nocardioides</taxon>
    </lineage>
</organism>
<dbReference type="Proteomes" id="UP000283644">
    <property type="component" value="Unassembled WGS sequence"/>
</dbReference>
<evidence type="ECO:0000256" key="5">
    <source>
        <dbReference type="ARBA" id="ARBA00022833"/>
    </source>
</evidence>
<dbReference type="InterPro" id="IPR001279">
    <property type="entry name" value="Metallo-B-lactamas"/>
</dbReference>
<dbReference type="SUPFAM" id="SSF56281">
    <property type="entry name" value="Metallo-hydrolase/oxidoreductase"/>
    <property type="match status" value="1"/>
</dbReference>
<dbReference type="RefSeq" id="WP_118928580.1">
    <property type="nucleotide sequence ID" value="NZ_QXGH01000040.1"/>
</dbReference>
<evidence type="ECO:0000313" key="7">
    <source>
        <dbReference type="EMBL" id="RHW23783.1"/>
    </source>
</evidence>
<dbReference type="SMART" id="SM00849">
    <property type="entry name" value="Lactamase_B"/>
    <property type="match status" value="1"/>
</dbReference>
<dbReference type="Gene3D" id="3.60.15.10">
    <property type="entry name" value="Ribonuclease Z/Hydroxyacylglutathione hydrolase-like"/>
    <property type="match status" value="1"/>
</dbReference>
<dbReference type="CDD" id="cd07729">
    <property type="entry name" value="AHL_lactonase_MBL-fold"/>
    <property type="match status" value="1"/>
</dbReference>
<evidence type="ECO:0000256" key="2">
    <source>
        <dbReference type="ARBA" id="ARBA00007749"/>
    </source>
</evidence>
<dbReference type="PANTHER" id="PTHR42978:SF2">
    <property type="entry name" value="102 KBASES UNSTABLE REGION: FROM 1 TO 119443"/>
    <property type="match status" value="1"/>
</dbReference>
<dbReference type="AlphaFoldDB" id="A0A417XTV3"/>